<reference evidence="2 3" key="1">
    <citation type="journal article" date="2017" name="PLoS Biol.">
        <title>The sea cucumber genome provides insights into morphological evolution and visceral regeneration.</title>
        <authorList>
            <person name="Zhang X."/>
            <person name="Sun L."/>
            <person name="Yuan J."/>
            <person name="Sun Y."/>
            <person name="Gao Y."/>
            <person name="Zhang L."/>
            <person name="Li S."/>
            <person name="Dai H."/>
            <person name="Hamel J.F."/>
            <person name="Liu C."/>
            <person name="Yu Y."/>
            <person name="Liu S."/>
            <person name="Lin W."/>
            <person name="Guo K."/>
            <person name="Jin S."/>
            <person name="Xu P."/>
            <person name="Storey K.B."/>
            <person name="Huan P."/>
            <person name="Zhang T."/>
            <person name="Zhou Y."/>
            <person name="Zhang J."/>
            <person name="Lin C."/>
            <person name="Li X."/>
            <person name="Xing L."/>
            <person name="Huo D."/>
            <person name="Sun M."/>
            <person name="Wang L."/>
            <person name="Mercier A."/>
            <person name="Li F."/>
            <person name="Yang H."/>
            <person name="Xiang J."/>
        </authorList>
    </citation>
    <scope>NUCLEOTIDE SEQUENCE [LARGE SCALE GENOMIC DNA]</scope>
    <source>
        <strain evidence="2">Shaxun</strain>
        <tissue evidence="2">Muscle</tissue>
    </source>
</reference>
<dbReference type="EMBL" id="MRZV01000165">
    <property type="protein sequence ID" value="PIK56747.1"/>
    <property type="molecule type" value="Genomic_DNA"/>
</dbReference>
<proteinExistence type="predicted"/>
<evidence type="ECO:0000256" key="1">
    <source>
        <dbReference type="SAM" id="MobiDB-lite"/>
    </source>
</evidence>
<feature type="region of interest" description="Disordered" evidence="1">
    <location>
        <begin position="195"/>
        <end position="244"/>
    </location>
</feature>
<accession>A0A2G8L912</accession>
<protein>
    <recommendedName>
        <fullName evidence="4">GIY-YIG domain-containing protein</fullName>
    </recommendedName>
</protein>
<dbReference type="AlphaFoldDB" id="A0A2G8L912"/>
<dbReference type="Proteomes" id="UP000230750">
    <property type="component" value="Unassembled WGS sequence"/>
</dbReference>
<comment type="caution">
    <text evidence="2">The sequence shown here is derived from an EMBL/GenBank/DDBJ whole genome shotgun (WGS) entry which is preliminary data.</text>
</comment>
<gene>
    <name evidence="2" type="ORF">BSL78_06328</name>
</gene>
<name>A0A2G8L912_STIJA</name>
<organism evidence="2 3">
    <name type="scientific">Stichopus japonicus</name>
    <name type="common">Sea cucumber</name>
    <dbReference type="NCBI Taxonomy" id="307972"/>
    <lineage>
        <taxon>Eukaryota</taxon>
        <taxon>Metazoa</taxon>
        <taxon>Echinodermata</taxon>
        <taxon>Eleutherozoa</taxon>
        <taxon>Echinozoa</taxon>
        <taxon>Holothuroidea</taxon>
        <taxon>Aspidochirotacea</taxon>
        <taxon>Aspidochirotida</taxon>
        <taxon>Stichopodidae</taxon>
        <taxon>Apostichopus</taxon>
    </lineage>
</organism>
<keyword evidence="3" id="KW-1185">Reference proteome</keyword>
<evidence type="ECO:0008006" key="4">
    <source>
        <dbReference type="Google" id="ProtNLM"/>
    </source>
</evidence>
<feature type="region of interest" description="Disordered" evidence="1">
    <location>
        <begin position="1"/>
        <end position="20"/>
    </location>
</feature>
<evidence type="ECO:0000313" key="2">
    <source>
        <dbReference type="EMBL" id="PIK56747.1"/>
    </source>
</evidence>
<feature type="compositionally biased region" description="Basic and acidic residues" evidence="1">
    <location>
        <begin position="7"/>
        <end position="20"/>
    </location>
</feature>
<evidence type="ECO:0000313" key="3">
    <source>
        <dbReference type="Proteomes" id="UP000230750"/>
    </source>
</evidence>
<sequence>MHARRSLLHDHKGKREERHSKNVKTNFAADFLKLIDKQFPQTNKLHKIFNRSTVKIKLQLYEKHATDHQVTQLKGHERNEPTPPEKTCNCREVDSCLLRGNCLVNDVIYKATITSGTDNASYIGLASREFKKRFNNHTKSFQHDRYKKETELSKHIWQLKEKKAEYSIHWEIVSQSRRTSGSLVYAIFAKKSSKLPPSKATRSTREASASLPVDMATDTKGNHPAVSNPNGSSWNSNPYFITDR</sequence>
<dbReference type="OrthoDB" id="10190696at2759"/>
<feature type="compositionally biased region" description="Low complexity" evidence="1">
    <location>
        <begin position="227"/>
        <end position="238"/>
    </location>
</feature>